<dbReference type="Proteomes" id="UP000664044">
    <property type="component" value="Unassembled WGS sequence"/>
</dbReference>
<name>A0ABS3G9D3_9FLAO</name>
<accession>A0ABS3G9D3</accession>
<organism evidence="1 2">
    <name type="scientific">Flagellimonas aurea</name>
    <dbReference type="NCBI Taxonomy" id="2915619"/>
    <lineage>
        <taxon>Bacteria</taxon>
        <taxon>Pseudomonadati</taxon>
        <taxon>Bacteroidota</taxon>
        <taxon>Flavobacteriia</taxon>
        <taxon>Flavobacteriales</taxon>
        <taxon>Flavobacteriaceae</taxon>
        <taxon>Flagellimonas</taxon>
    </lineage>
</organism>
<evidence type="ECO:0000313" key="2">
    <source>
        <dbReference type="Proteomes" id="UP000664044"/>
    </source>
</evidence>
<dbReference type="EMBL" id="JAFLNL010000013">
    <property type="protein sequence ID" value="MBO0355888.1"/>
    <property type="molecule type" value="Genomic_DNA"/>
</dbReference>
<reference evidence="1 2" key="1">
    <citation type="submission" date="2021-03" db="EMBL/GenBank/DDBJ databases">
        <title>Muricauda lutimaris sp. nov. and Muricauda ruestringensis sp. nov, two marine members of the Flavobacteriaceae isolated from deep sea sediments of Western Pacific.</title>
        <authorList>
            <person name="Zhao S."/>
            <person name="Liu R."/>
        </authorList>
    </citation>
    <scope>NUCLEOTIDE SEQUENCE [LARGE SCALE GENOMIC DNA]</scope>
    <source>
        <strain evidence="1 2">BC31-1-A7</strain>
    </source>
</reference>
<evidence type="ECO:0000313" key="1">
    <source>
        <dbReference type="EMBL" id="MBO0355888.1"/>
    </source>
</evidence>
<proteinExistence type="predicted"/>
<keyword evidence="2" id="KW-1185">Reference proteome</keyword>
<evidence type="ECO:0008006" key="3">
    <source>
        <dbReference type="Google" id="ProtNLM"/>
    </source>
</evidence>
<gene>
    <name evidence="1" type="ORF">J0656_17860</name>
</gene>
<sequence length="81" mass="9212">MMNRSASKSTKKELVIWIESLNDDSIIALLHSIKLSSEGKSGDWWDELTESDRVNILSGIRDLEQGQTMNSKEFWKEIANG</sequence>
<comment type="caution">
    <text evidence="1">The sequence shown here is derived from an EMBL/GenBank/DDBJ whole genome shotgun (WGS) entry which is preliminary data.</text>
</comment>
<protein>
    <recommendedName>
        <fullName evidence="3">Addiction module component</fullName>
    </recommendedName>
</protein>